<dbReference type="Proteomes" id="UP000836841">
    <property type="component" value="Unassembled WGS sequence"/>
</dbReference>
<protein>
    <submittedName>
        <fullName evidence="1">Uncharacterized protein</fullName>
    </submittedName>
</protein>
<keyword evidence="2" id="KW-1185">Reference proteome</keyword>
<dbReference type="EMBL" id="CAJVSB020000750">
    <property type="protein sequence ID" value="CAH2062592.1"/>
    <property type="molecule type" value="Genomic_DNA"/>
</dbReference>
<evidence type="ECO:0000313" key="1">
    <source>
        <dbReference type="EMBL" id="CAH2062592.1"/>
    </source>
</evidence>
<feature type="non-terminal residue" evidence="1">
    <location>
        <position position="209"/>
    </location>
</feature>
<reference evidence="1 2" key="1">
    <citation type="submission" date="2022-03" db="EMBL/GenBank/DDBJ databases">
        <authorList>
            <person name="Nunn A."/>
            <person name="Chopra R."/>
            <person name="Nunn A."/>
            <person name="Contreras Garrido A."/>
        </authorList>
    </citation>
    <scope>NUCLEOTIDE SEQUENCE [LARGE SCALE GENOMIC DNA]</scope>
</reference>
<dbReference type="AlphaFoldDB" id="A0AAU9SBE2"/>
<proteinExistence type="predicted"/>
<name>A0AAU9SBE2_THLAR</name>
<dbReference type="PANTHER" id="PTHR45865">
    <property type="entry name" value="E3 UBIQUITIN-PROTEIN LIGASE SHPRH FAMILY MEMBER"/>
    <property type="match status" value="1"/>
</dbReference>
<dbReference type="PANTHER" id="PTHR45865:SF1">
    <property type="entry name" value="E3 UBIQUITIN-PROTEIN LIGASE SHPRH"/>
    <property type="match status" value="1"/>
</dbReference>
<sequence>MIFRSITALKYYIQTGLDSLEDSRKILLDRLLEIDQTMESPREEDIERVRYCPNCQPNGEGLTCVHCELDELFQAYEARLFRLNKGQDGGLITSAEEAVDLQKKKSALNRFYWTLSRDKNSSSSSAKYEDNGGKRDAGEKVLGMRKEYAQARSLAIAQAQIALKENDDDKSIDALSLGELEAASVENSSEKFLALNSLSRIKGQLRYLK</sequence>
<comment type="caution">
    <text evidence="1">The sequence shown here is derived from an EMBL/GenBank/DDBJ whole genome shotgun (WGS) entry which is preliminary data.</text>
</comment>
<organism evidence="1 2">
    <name type="scientific">Thlaspi arvense</name>
    <name type="common">Field penny-cress</name>
    <dbReference type="NCBI Taxonomy" id="13288"/>
    <lineage>
        <taxon>Eukaryota</taxon>
        <taxon>Viridiplantae</taxon>
        <taxon>Streptophyta</taxon>
        <taxon>Embryophyta</taxon>
        <taxon>Tracheophyta</taxon>
        <taxon>Spermatophyta</taxon>
        <taxon>Magnoliopsida</taxon>
        <taxon>eudicotyledons</taxon>
        <taxon>Gunneridae</taxon>
        <taxon>Pentapetalae</taxon>
        <taxon>rosids</taxon>
        <taxon>malvids</taxon>
        <taxon>Brassicales</taxon>
        <taxon>Brassicaceae</taxon>
        <taxon>Thlaspideae</taxon>
        <taxon>Thlaspi</taxon>
    </lineage>
</organism>
<gene>
    <name evidence="1" type="ORF">TAV2_LOCUS15054</name>
</gene>
<accession>A0AAU9SBE2</accession>
<evidence type="ECO:0000313" key="2">
    <source>
        <dbReference type="Proteomes" id="UP000836841"/>
    </source>
</evidence>
<dbReference type="InterPro" id="IPR052583">
    <property type="entry name" value="ATP-helicase/E3_Ub-Ligase"/>
</dbReference>